<feature type="repeat" description="PPR" evidence="3">
    <location>
        <begin position="419"/>
        <end position="453"/>
    </location>
</feature>
<keyword evidence="8" id="KW-1185">Reference proteome</keyword>
<evidence type="ECO:0000256" key="2">
    <source>
        <dbReference type="ARBA" id="ARBA00022737"/>
    </source>
</evidence>
<accession>A0A072TIQ3</accession>
<feature type="repeat" description="PPR" evidence="3">
    <location>
        <begin position="313"/>
        <end position="347"/>
    </location>
</feature>
<reference evidence="6 8" key="1">
    <citation type="journal article" date="2011" name="Nature">
        <title>The Medicago genome provides insight into the evolution of rhizobial symbioses.</title>
        <authorList>
            <person name="Young N.D."/>
            <person name="Debelle F."/>
            <person name="Oldroyd G.E."/>
            <person name="Geurts R."/>
            <person name="Cannon S.B."/>
            <person name="Udvardi M.K."/>
            <person name="Benedito V.A."/>
            <person name="Mayer K.F."/>
            <person name="Gouzy J."/>
            <person name="Schoof H."/>
            <person name="Van de Peer Y."/>
            <person name="Proost S."/>
            <person name="Cook D.R."/>
            <person name="Meyers B.C."/>
            <person name="Spannagl M."/>
            <person name="Cheung F."/>
            <person name="De Mita S."/>
            <person name="Krishnakumar V."/>
            <person name="Gundlach H."/>
            <person name="Zhou S."/>
            <person name="Mudge J."/>
            <person name="Bharti A.K."/>
            <person name="Murray J.D."/>
            <person name="Naoumkina M.A."/>
            <person name="Rosen B."/>
            <person name="Silverstein K.A."/>
            <person name="Tang H."/>
            <person name="Rombauts S."/>
            <person name="Zhao P.X."/>
            <person name="Zhou P."/>
            <person name="Barbe V."/>
            <person name="Bardou P."/>
            <person name="Bechner M."/>
            <person name="Bellec A."/>
            <person name="Berger A."/>
            <person name="Berges H."/>
            <person name="Bidwell S."/>
            <person name="Bisseling T."/>
            <person name="Choisne N."/>
            <person name="Couloux A."/>
            <person name="Denny R."/>
            <person name="Deshpande S."/>
            <person name="Dai X."/>
            <person name="Doyle J.J."/>
            <person name="Dudez A.M."/>
            <person name="Farmer A.D."/>
            <person name="Fouteau S."/>
            <person name="Franken C."/>
            <person name="Gibelin C."/>
            <person name="Gish J."/>
            <person name="Goldstein S."/>
            <person name="Gonzalez A.J."/>
            <person name="Green P.J."/>
            <person name="Hallab A."/>
            <person name="Hartog M."/>
            <person name="Hua A."/>
            <person name="Humphray S.J."/>
            <person name="Jeong D.H."/>
            <person name="Jing Y."/>
            <person name="Jocker A."/>
            <person name="Kenton S.M."/>
            <person name="Kim D.J."/>
            <person name="Klee K."/>
            <person name="Lai H."/>
            <person name="Lang C."/>
            <person name="Lin S."/>
            <person name="Macmil S.L."/>
            <person name="Magdelenat G."/>
            <person name="Matthews L."/>
            <person name="McCorrison J."/>
            <person name="Monaghan E.L."/>
            <person name="Mun J.H."/>
            <person name="Najar F.Z."/>
            <person name="Nicholson C."/>
            <person name="Noirot C."/>
            <person name="O'Bleness M."/>
            <person name="Paule C.R."/>
            <person name="Poulain J."/>
            <person name="Prion F."/>
            <person name="Qin B."/>
            <person name="Qu C."/>
            <person name="Retzel E.F."/>
            <person name="Riddle C."/>
            <person name="Sallet E."/>
            <person name="Samain S."/>
            <person name="Samson N."/>
            <person name="Sanders I."/>
            <person name="Saurat O."/>
            <person name="Scarpelli C."/>
            <person name="Schiex T."/>
            <person name="Segurens B."/>
            <person name="Severin A.J."/>
            <person name="Sherrier D.J."/>
            <person name="Shi R."/>
            <person name="Sims S."/>
            <person name="Singer S.R."/>
            <person name="Sinharoy S."/>
            <person name="Sterck L."/>
            <person name="Viollet A."/>
            <person name="Wang B.B."/>
            <person name="Wang K."/>
            <person name="Wang M."/>
            <person name="Wang X."/>
            <person name="Warfsmann J."/>
            <person name="Weissenbach J."/>
            <person name="White D.D."/>
            <person name="White J.D."/>
            <person name="Wiley G.B."/>
            <person name="Wincker P."/>
            <person name="Xing Y."/>
            <person name="Yang L."/>
            <person name="Yao Z."/>
            <person name="Ying F."/>
            <person name="Zhai J."/>
            <person name="Zhou L."/>
            <person name="Zuber A."/>
            <person name="Denarie J."/>
            <person name="Dixon R.A."/>
            <person name="May G.D."/>
            <person name="Schwartz D.C."/>
            <person name="Rogers J."/>
            <person name="Quetier F."/>
            <person name="Town C.D."/>
            <person name="Roe B.A."/>
        </authorList>
    </citation>
    <scope>NUCLEOTIDE SEQUENCE [LARGE SCALE GENOMIC DNA]</scope>
    <source>
        <strain evidence="6">A17</strain>
        <strain evidence="7 8">cv. Jemalong A17</strain>
    </source>
</reference>
<keyword evidence="2" id="KW-0677">Repeat</keyword>
<evidence type="ECO:0000313" key="6">
    <source>
        <dbReference type="EMBL" id="KEH17287.1"/>
    </source>
</evidence>
<evidence type="ECO:0000256" key="4">
    <source>
        <dbReference type="SAM" id="MobiDB-lite"/>
    </source>
</evidence>
<feature type="compositionally biased region" description="Basic and acidic residues" evidence="4">
    <location>
        <begin position="722"/>
        <end position="735"/>
    </location>
</feature>
<feature type="transmembrane region" description="Helical" evidence="5">
    <location>
        <begin position="688"/>
        <end position="709"/>
    </location>
</feature>
<dbReference type="GO" id="GO:0003729">
    <property type="term" value="F:mRNA binding"/>
    <property type="evidence" value="ECO:0000318"/>
    <property type="project" value="GO_Central"/>
</dbReference>
<dbReference type="PROSITE" id="PS51375">
    <property type="entry name" value="PPR"/>
    <property type="match status" value="5"/>
</dbReference>
<dbReference type="PANTHER" id="PTHR47941">
    <property type="entry name" value="PENTATRICOPEPTIDE REPEAT-CONTAINING PROTEIN 3, MITOCHONDRIAL"/>
    <property type="match status" value="1"/>
</dbReference>
<keyword evidence="5" id="KW-1133">Transmembrane helix</keyword>
<reference evidence="6 8" key="2">
    <citation type="journal article" date="2014" name="BMC Genomics">
        <title>An improved genome release (version Mt4.0) for the model legume Medicago truncatula.</title>
        <authorList>
            <person name="Tang H."/>
            <person name="Krishnakumar V."/>
            <person name="Bidwell S."/>
            <person name="Rosen B."/>
            <person name="Chan A."/>
            <person name="Zhou S."/>
            <person name="Gentzbittel L."/>
            <person name="Childs K.L."/>
            <person name="Yandell M."/>
            <person name="Gundlach H."/>
            <person name="Mayer K.F."/>
            <person name="Schwartz D.C."/>
            <person name="Town C.D."/>
        </authorList>
    </citation>
    <scope>GENOME REANNOTATION</scope>
    <source>
        <strain evidence="6">A17</strain>
        <strain evidence="7 8">cv. Jemalong A17</strain>
    </source>
</reference>
<reference evidence="7" key="3">
    <citation type="submission" date="2015-06" db="UniProtKB">
        <authorList>
            <consortium name="EnsemblPlants"/>
        </authorList>
    </citation>
    <scope>IDENTIFICATION</scope>
    <source>
        <strain evidence="7">cv. Jemalong A17</strain>
    </source>
</reference>
<protein>
    <submittedName>
        <fullName evidence="6">PPR containing plant-like protein</fullName>
    </submittedName>
</protein>
<dbReference type="GO" id="GO:0006397">
    <property type="term" value="P:mRNA processing"/>
    <property type="evidence" value="ECO:0000318"/>
    <property type="project" value="GO_Central"/>
</dbReference>
<keyword evidence="5" id="KW-0812">Transmembrane</keyword>
<dbReference type="InterPro" id="IPR002885">
    <property type="entry name" value="PPR_rpt"/>
</dbReference>
<dbReference type="Proteomes" id="UP000002051">
    <property type="component" value="Unassembled WGS sequence"/>
</dbReference>
<name>A0A072TIQ3_MEDTR</name>
<comment type="similarity">
    <text evidence="1">Belongs to the PPR family. P subfamily.</text>
</comment>
<feature type="region of interest" description="Disordered" evidence="4">
    <location>
        <begin position="722"/>
        <end position="741"/>
    </location>
</feature>
<feature type="repeat" description="PPR" evidence="3">
    <location>
        <begin position="243"/>
        <end position="277"/>
    </location>
</feature>
<feature type="repeat" description="PPR" evidence="3">
    <location>
        <begin position="278"/>
        <end position="312"/>
    </location>
</feature>
<dbReference type="Pfam" id="PF13041">
    <property type="entry name" value="PPR_2"/>
    <property type="match status" value="2"/>
</dbReference>
<feature type="repeat" description="PPR" evidence="3">
    <location>
        <begin position="348"/>
        <end position="382"/>
    </location>
</feature>
<evidence type="ECO:0000256" key="1">
    <source>
        <dbReference type="ARBA" id="ARBA00007626"/>
    </source>
</evidence>
<gene>
    <name evidence="6" type="ORF">MTR_0026s0200</name>
</gene>
<dbReference type="EMBL" id="KL402751">
    <property type="protein sequence ID" value="KEH17287.1"/>
    <property type="molecule type" value="Genomic_DNA"/>
</dbReference>
<evidence type="ECO:0000256" key="3">
    <source>
        <dbReference type="PROSITE-ProRule" id="PRU00708"/>
    </source>
</evidence>
<evidence type="ECO:0000313" key="7">
    <source>
        <dbReference type="EnsemblPlants" id="KEH17287"/>
    </source>
</evidence>
<dbReference type="Pfam" id="PF12854">
    <property type="entry name" value="PPR_1"/>
    <property type="match status" value="1"/>
</dbReference>
<keyword evidence="5" id="KW-0472">Membrane</keyword>
<dbReference type="Gene3D" id="1.25.40.10">
    <property type="entry name" value="Tetratricopeptide repeat domain"/>
    <property type="match status" value="4"/>
</dbReference>
<sequence>MTIQVQVAKLLHQPLKPNPKKIHVTLFFSTSSSEQETLITTAVSILTNHRSKSRWNTLHTLYPNTLPSTDFSQITLHLKNKPHLALHFYQWTQSKSLCHHNLSSYSTIIHILARARLHSHAYNTIKTALINDDSSSTPLKLFEILVNSYRDCGSAPFVFDLLIEVCLESRKIESSIEISRMLLSRGISPKVATLNNLISRVCRKFGVDVGFEIYREFFRLDKEKDEISKRGYGFRGFRVVKPNVHSFNTLMLCCYQSGLVEKVEEIWNEMSEMGCDPNAYSYSLLIAAFCDGGRMEDCEKMWEKMRKKEIEADVVSYNTIIGGFCKIGDVGRAEEFYREMGLVGIDATVSTYEHLVKGYCGIEDVESAVLVYKDMLRKDFRPDASTLDMVVRLLCNKGRVEEAMKFLRSGVGKFDLVPKEKSYEALIKGFCFEGRMDEALKLQAEMIGKGFQLNSEIYEVFIDGQLMRPEQVQQQTSAAVMVPWEPPSTFVVTQSDCCEADFVRSKEINHHISAVTSSEIEVAADLSSSKAAAVDILRFYPPLPIKRKIAILTTLLVLQQQQRYEREIALAEIENSRKVLIKKLKEYKGKDLEVIHEASTFASETVEPTNDLLLPPYPTRPPYSMSLDKQYLSQIPSVNKSGCNGLITLDNVIDAKKNPNEKEQNHVEDGAKNSRKGLRFFITSAAKAVVTVIGVVSILSMSGFGPNLLKNRWNVQRRHHRLENENGRSTSENKGDGQCPPGRVLVLENGEARCLVKERVEIPFSAVAATPDINYGCG</sequence>
<organism evidence="6 8">
    <name type="scientific">Medicago truncatula</name>
    <name type="common">Barrel medic</name>
    <name type="synonym">Medicago tribuloides</name>
    <dbReference type="NCBI Taxonomy" id="3880"/>
    <lineage>
        <taxon>Eukaryota</taxon>
        <taxon>Viridiplantae</taxon>
        <taxon>Streptophyta</taxon>
        <taxon>Embryophyta</taxon>
        <taxon>Tracheophyta</taxon>
        <taxon>Spermatophyta</taxon>
        <taxon>Magnoliopsida</taxon>
        <taxon>eudicotyledons</taxon>
        <taxon>Gunneridae</taxon>
        <taxon>Pentapetalae</taxon>
        <taxon>rosids</taxon>
        <taxon>fabids</taxon>
        <taxon>Fabales</taxon>
        <taxon>Fabaceae</taxon>
        <taxon>Papilionoideae</taxon>
        <taxon>50 kb inversion clade</taxon>
        <taxon>NPAAA clade</taxon>
        <taxon>Hologalegina</taxon>
        <taxon>IRL clade</taxon>
        <taxon>Trifolieae</taxon>
        <taxon>Medicago</taxon>
    </lineage>
</organism>
<dbReference type="AlphaFoldDB" id="A0A072TIQ3"/>
<dbReference type="HOGENOM" id="CLU_359972_0_0_1"/>
<dbReference type="GO" id="GO:0005737">
    <property type="term" value="C:cytoplasm"/>
    <property type="evidence" value="ECO:0000318"/>
    <property type="project" value="GO_Central"/>
</dbReference>
<evidence type="ECO:0000256" key="5">
    <source>
        <dbReference type="SAM" id="Phobius"/>
    </source>
</evidence>
<proteinExistence type="inferred from homology"/>
<evidence type="ECO:0000313" key="8">
    <source>
        <dbReference type="Proteomes" id="UP000002051"/>
    </source>
</evidence>
<dbReference type="InterPro" id="IPR011990">
    <property type="entry name" value="TPR-like_helical_dom_sf"/>
</dbReference>
<dbReference type="EnsemblPlants" id="KEH17287">
    <property type="protein sequence ID" value="KEH17287"/>
    <property type="gene ID" value="MTR_0026s0200"/>
</dbReference>
<dbReference type="NCBIfam" id="TIGR00756">
    <property type="entry name" value="PPR"/>
    <property type="match status" value="5"/>
</dbReference>